<dbReference type="GO" id="GO:0016491">
    <property type="term" value="F:oxidoreductase activity"/>
    <property type="evidence" value="ECO:0007669"/>
    <property type="project" value="UniProtKB-KW"/>
</dbReference>
<comment type="similarity">
    <text evidence="2 5">Belongs to the carotenoid/retinoid oxidoreductase family.</text>
</comment>
<dbReference type="PANTHER" id="PTHR43734:SF1">
    <property type="entry name" value="PHYTOENE DESATURASE"/>
    <property type="match status" value="1"/>
</dbReference>
<comment type="pathway">
    <text evidence="1 5">Carotenoid biosynthesis.</text>
</comment>
<evidence type="ECO:0000256" key="2">
    <source>
        <dbReference type="ARBA" id="ARBA00006046"/>
    </source>
</evidence>
<gene>
    <name evidence="7" type="primary">crtI</name>
    <name evidence="7" type="ORF">L0661_00965</name>
</gene>
<evidence type="ECO:0000256" key="1">
    <source>
        <dbReference type="ARBA" id="ARBA00004829"/>
    </source>
</evidence>
<accession>A0A9X1QAC3</accession>
<evidence type="ECO:0000256" key="3">
    <source>
        <dbReference type="ARBA" id="ARBA00022746"/>
    </source>
</evidence>
<dbReference type="InterPro" id="IPR036188">
    <property type="entry name" value="FAD/NAD-bd_sf"/>
</dbReference>
<dbReference type="Proteomes" id="UP001139411">
    <property type="component" value="Unassembled WGS sequence"/>
</dbReference>
<keyword evidence="3 5" id="KW-0125">Carotenoid biosynthesis</keyword>
<evidence type="ECO:0000313" key="7">
    <source>
        <dbReference type="EMBL" id="MCF2496857.1"/>
    </source>
</evidence>
<dbReference type="InterPro" id="IPR014105">
    <property type="entry name" value="Carotenoid/retinoid_OxRdtase"/>
</dbReference>
<evidence type="ECO:0000259" key="6">
    <source>
        <dbReference type="Pfam" id="PF01593"/>
    </source>
</evidence>
<comment type="caution">
    <text evidence="7">The sequence shown here is derived from an EMBL/GenBank/DDBJ whole genome shotgun (WGS) entry which is preliminary data.</text>
</comment>
<dbReference type="NCBIfam" id="TIGR02734">
    <property type="entry name" value="crtI_fam"/>
    <property type="match status" value="1"/>
</dbReference>
<dbReference type="GO" id="GO:0016117">
    <property type="term" value="P:carotenoid biosynthetic process"/>
    <property type="evidence" value="ECO:0007669"/>
    <property type="project" value="UniProtKB-KW"/>
</dbReference>
<dbReference type="Pfam" id="PF01593">
    <property type="entry name" value="Amino_oxidase"/>
    <property type="match status" value="1"/>
</dbReference>
<evidence type="ECO:0000313" key="8">
    <source>
        <dbReference type="Proteomes" id="UP001139411"/>
    </source>
</evidence>
<organism evidence="7 8">
    <name type="scientific">Dyadobacter chenhuakuii</name>
    <dbReference type="NCBI Taxonomy" id="2909339"/>
    <lineage>
        <taxon>Bacteria</taxon>
        <taxon>Pseudomonadati</taxon>
        <taxon>Bacteroidota</taxon>
        <taxon>Cytophagia</taxon>
        <taxon>Cytophagales</taxon>
        <taxon>Spirosomataceae</taxon>
        <taxon>Dyadobacter</taxon>
    </lineage>
</organism>
<dbReference type="PANTHER" id="PTHR43734">
    <property type="entry name" value="PHYTOENE DESATURASE"/>
    <property type="match status" value="1"/>
</dbReference>
<name>A0A9X1QAC3_9BACT</name>
<dbReference type="EC" id="1.-.-.-" evidence="7"/>
<sequence>MHNGRLPKSDKSHEIAVIGSGFAGMAAAAMLAESGNEVTVFEKNCNIGGRARTFSQDGFVFDMGPSWYWMPDVYDSFFSLFGKSTSDFYELKKLDPGFAVIFENEVMDIPANFDAVCDLFESIETGSADQLRKFIAEGEFKYTVGMNDMVYKPGHSVTEFFSLKLFKDALKLQLFTSFSKHVRRYFKDPRLLALIEFPVLFLGAMPKDTPALYSLMNFAGLKQGTFYPMGGFGKVADSFRQIAENAGVNFLTCQNIEKLEVTSDVISHLHTNKKSIRTDAVIGSADYHHIEQDLLGKNHRTYDEAYWENRTFAPSCLLFYLGVNKKIDKLRHHNLFFDEHFDQHAVEIYKDKKWPERPLFYVCCPSKTDPSVAPEGSENLFVLMPIAIDLDDPDSIREKYFDVLMDRLEKFAGEDIRSHVVYKKSYSVSDFISDYNAYKGNAYGLANTLMQTAIFKPKLKSSKVKNLFYAGQLTVPGPGVPPSIISGRIAATELQKYLNK</sequence>
<proteinExistence type="inferred from homology"/>
<evidence type="ECO:0000256" key="5">
    <source>
        <dbReference type="RuleBase" id="RU362075"/>
    </source>
</evidence>
<protein>
    <submittedName>
        <fullName evidence="7">Phytoene desaturase family protein</fullName>
        <ecNumber evidence="7">1.-.-.-</ecNumber>
    </submittedName>
</protein>
<dbReference type="EMBL" id="JAKFFV010000002">
    <property type="protein sequence ID" value="MCF2496857.1"/>
    <property type="molecule type" value="Genomic_DNA"/>
</dbReference>
<dbReference type="Gene3D" id="3.50.50.60">
    <property type="entry name" value="FAD/NAD(P)-binding domain"/>
    <property type="match status" value="2"/>
</dbReference>
<keyword evidence="4 5" id="KW-0560">Oxidoreductase</keyword>
<dbReference type="SUPFAM" id="SSF51905">
    <property type="entry name" value="FAD/NAD(P)-binding domain"/>
    <property type="match status" value="1"/>
</dbReference>
<dbReference type="AlphaFoldDB" id="A0A9X1QAC3"/>
<evidence type="ECO:0000256" key="4">
    <source>
        <dbReference type="ARBA" id="ARBA00023002"/>
    </source>
</evidence>
<feature type="domain" description="Amine oxidase" evidence="6">
    <location>
        <begin position="22"/>
        <end position="494"/>
    </location>
</feature>
<dbReference type="RefSeq" id="WP_235176477.1">
    <property type="nucleotide sequence ID" value="NZ_JAKFFV010000002.1"/>
</dbReference>
<dbReference type="PRINTS" id="PR00419">
    <property type="entry name" value="ADXRDTASE"/>
</dbReference>
<dbReference type="InterPro" id="IPR002937">
    <property type="entry name" value="Amino_oxidase"/>
</dbReference>
<reference evidence="7" key="1">
    <citation type="submission" date="2022-01" db="EMBL/GenBank/DDBJ databases">
        <title>Novel species in genus Dyadobacter.</title>
        <authorList>
            <person name="Ma C."/>
        </authorList>
    </citation>
    <scope>NUCLEOTIDE SEQUENCE</scope>
    <source>
        <strain evidence="7">CY357</strain>
    </source>
</reference>